<feature type="domain" description="CAAX prenyl protease 2/Lysostaphin resistance protein A-like" evidence="3">
    <location>
        <begin position="198"/>
        <end position="290"/>
    </location>
</feature>
<feature type="transmembrane region" description="Helical" evidence="2">
    <location>
        <begin position="196"/>
        <end position="213"/>
    </location>
</feature>
<dbReference type="AlphaFoldDB" id="A0A5D5AHF8"/>
<dbReference type="GO" id="GO:0006508">
    <property type="term" value="P:proteolysis"/>
    <property type="evidence" value="ECO:0007669"/>
    <property type="project" value="UniProtKB-KW"/>
</dbReference>
<feature type="region of interest" description="Disordered" evidence="1">
    <location>
        <begin position="29"/>
        <end position="104"/>
    </location>
</feature>
<accession>A0A5D5AHF8</accession>
<keyword evidence="2" id="KW-1133">Transmembrane helix</keyword>
<evidence type="ECO:0000256" key="2">
    <source>
        <dbReference type="SAM" id="Phobius"/>
    </source>
</evidence>
<organism evidence="4 5">
    <name type="scientific">Natrialba swarupiae</name>
    <dbReference type="NCBI Taxonomy" id="2448032"/>
    <lineage>
        <taxon>Archaea</taxon>
        <taxon>Methanobacteriati</taxon>
        <taxon>Methanobacteriota</taxon>
        <taxon>Stenosarchaea group</taxon>
        <taxon>Halobacteria</taxon>
        <taxon>Halobacteriales</taxon>
        <taxon>Natrialbaceae</taxon>
        <taxon>Natrialba</taxon>
    </lineage>
</organism>
<evidence type="ECO:0000313" key="4">
    <source>
        <dbReference type="EMBL" id="TYT60564.1"/>
    </source>
</evidence>
<feature type="transmembrane region" description="Helical" evidence="2">
    <location>
        <begin position="155"/>
        <end position="176"/>
    </location>
</feature>
<feature type="transmembrane region" description="Helical" evidence="2">
    <location>
        <begin position="113"/>
        <end position="134"/>
    </location>
</feature>
<dbReference type="PANTHER" id="PTHR36435:SF1">
    <property type="entry name" value="CAAX AMINO TERMINAL PROTEASE FAMILY PROTEIN"/>
    <property type="match status" value="1"/>
</dbReference>
<gene>
    <name evidence="4" type="ORF">FYC77_18000</name>
</gene>
<name>A0A5D5AHF8_9EURY</name>
<comment type="caution">
    <text evidence="4">The sequence shown here is derived from an EMBL/GenBank/DDBJ whole genome shotgun (WGS) entry which is preliminary data.</text>
</comment>
<dbReference type="EMBL" id="VTAW01000036">
    <property type="protein sequence ID" value="TYT60564.1"/>
    <property type="molecule type" value="Genomic_DNA"/>
</dbReference>
<dbReference type="InterPro" id="IPR003675">
    <property type="entry name" value="Rce1/LyrA-like_dom"/>
</dbReference>
<dbReference type="GO" id="GO:0008237">
    <property type="term" value="F:metallopeptidase activity"/>
    <property type="evidence" value="ECO:0007669"/>
    <property type="project" value="UniProtKB-KW"/>
</dbReference>
<feature type="transmembrane region" description="Helical" evidence="2">
    <location>
        <begin position="220"/>
        <end position="245"/>
    </location>
</feature>
<sequence>MPQWVTFVAVTGVVLVSLLVLSHLSQSAFADGDSESAGDGRDDPPRSTDLESTDSNSSAAESGPHRSVPKHGEPHESEPSRDDEYGREDRTDARGRPPSGEGVDPASLSTGALLANVAISQGLFALVLLGAVVYTGIPADALGIEFSRSYVEQGILWGTVAGILLYVSNEVGASVATRFGFDHDEQLRELLAPGSVQGWIVLLVLVLPIIAVFEELLFRAALIGVVSAGFDVSPWLLAVVSSIAFAVGHGIQGSVGIVVTGLLGFVLAAVFIVTGSFLVVVVAHYLINALEFVVHERFDLEWASSLER</sequence>
<evidence type="ECO:0000259" key="3">
    <source>
        <dbReference type="Pfam" id="PF02517"/>
    </source>
</evidence>
<evidence type="ECO:0000256" key="1">
    <source>
        <dbReference type="SAM" id="MobiDB-lite"/>
    </source>
</evidence>
<keyword evidence="5" id="KW-1185">Reference proteome</keyword>
<dbReference type="InterPro" id="IPR052710">
    <property type="entry name" value="CAAX_protease"/>
</dbReference>
<dbReference type="PANTHER" id="PTHR36435">
    <property type="entry name" value="SLR1288 PROTEIN"/>
    <property type="match status" value="1"/>
</dbReference>
<dbReference type="GO" id="GO:0080120">
    <property type="term" value="P:CAAX-box protein maturation"/>
    <property type="evidence" value="ECO:0007669"/>
    <property type="project" value="UniProtKB-ARBA"/>
</dbReference>
<dbReference type="Proteomes" id="UP000324104">
    <property type="component" value="Unassembled WGS sequence"/>
</dbReference>
<dbReference type="GO" id="GO:0004175">
    <property type="term" value="F:endopeptidase activity"/>
    <property type="evidence" value="ECO:0007669"/>
    <property type="project" value="UniProtKB-ARBA"/>
</dbReference>
<feature type="compositionally biased region" description="Basic and acidic residues" evidence="1">
    <location>
        <begin position="70"/>
        <end position="95"/>
    </location>
</feature>
<keyword evidence="4" id="KW-0645">Protease</keyword>
<keyword evidence="2" id="KW-0472">Membrane</keyword>
<protein>
    <submittedName>
        <fullName evidence="4">CPBP family intramembrane metalloprotease</fullName>
    </submittedName>
</protein>
<reference evidence="4 5" key="1">
    <citation type="submission" date="2019-08" db="EMBL/GenBank/DDBJ databases">
        <title>Archaea genome.</title>
        <authorList>
            <person name="Kajale S."/>
            <person name="Shouche Y."/>
            <person name="Deshpande N."/>
            <person name="Sharma A."/>
        </authorList>
    </citation>
    <scope>NUCLEOTIDE SEQUENCE [LARGE SCALE GENOMIC DNA]</scope>
    <source>
        <strain evidence="4 5">ESP3B_9</strain>
    </source>
</reference>
<keyword evidence="2" id="KW-0812">Transmembrane</keyword>
<keyword evidence="4" id="KW-0482">Metalloprotease</keyword>
<proteinExistence type="predicted"/>
<keyword evidence="4" id="KW-0378">Hydrolase</keyword>
<feature type="transmembrane region" description="Helical" evidence="2">
    <location>
        <begin position="257"/>
        <end position="287"/>
    </location>
</feature>
<feature type="compositionally biased region" description="Basic and acidic residues" evidence="1">
    <location>
        <begin position="38"/>
        <end position="49"/>
    </location>
</feature>
<evidence type="ECO:0000313" key="5">
    <source>
        <dbReference type="Proteomes" id="UP000324104"/>
    </source>
</evidence>
<dbReference type="Pfam" id="PF02517">
    <property type="entry name" value="Rce1-like"/>
    <property type="match status" value="1"/>
</dbReference>
<dbReference type="RefSeq" id="WP_149082884.1">
    <property type="nucleotide sequence ID" value="NZ_VTAW01000036.1"/>
</dbReference>